<dbReference type="EC" id="4.2.1.96" evidence="3"/>
<evidence type="ECO:0000256" key="5">
    <source>
        <dbReference type="ARBA" id="ARBA00023239"/>
    </source>
</evidence>
<dbReference type="SUPFAM" id="SSF55248">
    <property type="entry name" value="PCD-like"/>
    <property type="match status" value="1"/>
</dbReference>
<name>A0ABQ5SRP4_9ACTN</name>
<reference evidence="6" key="1">
    <citation type="journal article" date="2014" name="Int. J. Syst. Evol. Microbiol.">
        <title>Complete genome of a new Firmicutes species belonging to the dominant human colonic microbiota ('Ruminococcus bicirculans') reveals two chromosomes and a selective capacity to utilize plant glucans.</title>
        <authorList>
            <consortium name="NISC Comparative Sequencing Program"/>
            <person name="Wegmann U."/>
            <person name="Louis P."/>
            <person name="Goesmann A."/>
            <person name="Henrissat B."/>
            <person name="Duncan S.H."/>
            <person name="Flint H.J."/>
        </authorList>
    </citation>
    <scope>NUCLEOTIDE SEQUENCE</scope>
    <source>
        <strain evidence="6">VKM Ac-1246</strain>
    </source>
</reference>
<evidence type="ECO:0000256" key="2">
    <source>
        <dbReference type="ARBA" id="ARBA00006472"/>
    </source>
</evidence>
<dbReference type="InterPro" id="IPR001533">
    <property type="entry name" value="Pterin_deHydtase"/>
</dbReference>
<gene>
    <name evidence="6" type="ORF">GCM10017579_08590</name>
</gene>
<protein>
    <recommendedName>
        <fullName evidence="4">Putative pterin-4-alpha-carbinolamine dehydratase</fullName>
        <ecNumber evidence="3">4.2.1.96</ecNumber>
    </recommendedName>
</protein>
<dbReference type="NCBIfam" id="NF002017">
    <property type="entry name" value="PRK00823.1-2"/>
    <property type="match status" value="1"/>
</dbReference>
<comment type="similarity">
    <text evidence="2">Belongs to the pterin-4-alpha-carbinolamine dehydratase family.</text>
</comment>
<comment type="catalytic activity">
    <reaction evidence="1">
        <text>(4aS,6R)-4a-hydroxy-L-erythro-5,6,7,8-tetrahydrobiopterin = (6R)-L-erythro-6,7-dihydrobiopterin + H2O</text>
        <dbReference type="Rhea" id="RHEA:11920"/>
        <dbReference type="ChEBI" id="CHEBI:15377"/>
        <dbReference type="ChEBI" id="CHEBI:15642"/>
        <dbReference type="ChEBI" id="CHEBI:43120"/>
        <dbReference type="EC" id="4.2.1.96"/>
    </reaction>
</comment>
<dbReference type="PANTHER" id="PTHR12599">
    <property type="entry name" value="PTERIN-4-ALPHA-CARBINOLAMINE DEHYDRATASE"/>
    <property type="match status" value="1"/>
</dbReference>
<evidence type="ECO:0000313" key="7">
    <source>
        <dbReference type="Proteomes" id="UP001142292"/>
    </source>
</evidence>
<dbReference type="RefSeq" id="WP_189120558.1">
    <property type="nucleotide sequence ID" value="NZ_BMRK01000025.1"/>
</dbReference>
<reference evidence="6" key="2">
    <citation type="submission" date="2023-01" db="EMBL/GenBank/DDBJ databases">
        <authorList>
            <person name="Sun Q."/>
            <person name="Evtushenko L."/>
        </authorList>
    </citation>
    <scope>NUCLEOTIDE SEQUENCE</scope>
    <source>
        <strain evidence="6">VKM Ac-1246</strain>
    </source>
</reference>
<comment type="caution">
    <text evidence="6">The sequence shown here is derived from an EMBL/GenBank/DDBJ whole genome shotgun (WGS) entry which is preliminary data.</text>
</comment>
<dbReference type="CDD" id="cd00488">
    <property type="entry name" value="PCD_DCoH"/>
    <property type="match status" value="1"/>
</dbReference>
<keyword evidence="5" id="KW-0456">Lyase</keyword>
<organism evidence="6 7">
    <name type="scientific">Nocardioides luteus</name>
    <dbReference type="NCBI Taxonomy" id="1844"/>
    <lineage>
        <taxon>Bacteria</taxon>
        <taxon>Bacillati</taxon>
        <taxon>Actinomycetota</taxon>
        <taxon>Actinomycetes</taxon>
        <taxon>Propionibacteriales</taxon>
        <taxon>Nocardioidaceae</taxon>
        <taxon>Nocardioides</taxon>
    </lineage>
</organism>
<evidence type="ECO:0000256" key="4">
    <source>
        <dbReference type="ARBA" id="ARBA00021735"/>
    </source>
</evidence>
<evidence type="ECO:0000256" key="1">
    <source>
        <dbReference type="ARBA" id="ARBA00001554"/>
    </source>
</evidence>
<evidence type="ECO:0000313" key="6">
    <source>
        <dbReference type="EMBL" id="GLJ66823.1"/>
    </source>
</evidence>
<dbReference type="Pfam" id="PF01329">
    <property type="entry name" value="Pterin_4a"/>
    <property type="match status" value="1"/>
</dbReference>
<dbReference type="InterPro" id="IPR036428">
    <property type="entry name" value="PCD_sf"/>
</dbReference>
<dbReference type="EMBL" id="BSEL01000002">
    <property type="protein sequence ID" value="GLJ66823.1"/>
    <property type="molecule type" value="Genomic_DNA"/>
</dbReference>
<proteinExistence type="inferred from homology"/>
<dbReference type="PANTHER" id="PTHR12599:SF0">
    <property type="entry name" value="PTERIN-4-ALPHA-CARBINOLAMINE DEHYDRATASE"/>
    <property type="match status" value="1"/>
</dbReference>
<keyword evidence="7" id="KW-1185">Reference proteome</keyword>
<dbReference type="Gene3D" id="3.30.1360.20">
    <property type="entry name" value="Transcriptional coactivator/pterin dehydratase"/>
    <property type="match status" value="1"/>
</dbReference>
<accession>A0ABQ5SRP4</accession>
<sequence>MEPDTTTLTAEQVAEEQLTGWTFEPAGDALDADSIVARVDTGDFVTGLALVNAIGTKAEEANHHPDIDLRYPYVQIRLTSHDAGGVTSRDVAMAKVINGLSAEGSL</sequence>
<dbReference type="Proteomes" id="UP001142292">
    <property type="component" value="Unassembled WGS sequence"/>
</dbReference>
<evidence type="ECO:0000256" key="3">
    <source>
        <dbReference type="ARBA" id="ARBA00013252"/>
    </source>
</evidence>